<dbReference type="KEGG" id="fsu:Fisuc_1459"/>
<dbReference type="AlphaFoldDB" id="C9RR70"/>
<feature type="signal peptide" evidence="2">
    <location>
        <begin position="1"/>
        <end position="17"/>
    </location>
</feature>
<dbReference type="OrthoDB" id="793001at2"/>
<dbReference type="EMBL" id="CP001792">
    <property type="protein sequence ID" value="ACX75056.1"/>
    <property type="molecule type" value="Genomic_DNA"/>
</dbReference>
<keyword evidence="6" id="KW-1185">Reference proteome</keyword>
<evidence type="ECO:0000313" key="3">
    <source>
        <dbReference type="EMBL" id="ACX75056.1"/>
    </source>
</evidence>
<reference evidence="3 6" key="1">
    <citation type="submission" date="2009-10" db="EMBL/GenBank/DDBJ databases">
        <title>Complete sequence of Fibrobacter succinogenes subsp. succinogenes S85.</title>
        <authorList>
            <consortium name="US DOE Joint Genome Institute"/>
            <person name="Lucas S."/>
            <person name="Copeland A."/>
            <person name="Lapidus A."/>
            <person name="Glavina del Rio T."/>
            <person name="Tice H."/>
            <person name="Bruce D."/>
            <person name="Goodwin L."/>
            <person name="Pitluck S."/>
            <person name="Chertkov O."/>
            <person name="Detter J.C."/>
            <person name="Han C."/>
            <person name="Tapia R."/>
            <person name="Larimer F."/>
            <person name="Land M."/>
            <person name="Hauser L."/>
            <person name="Kyrpides N."/>
            <person name="Mikhailova N."/>
            <person name="Weimer P.J."/>
            <person name="Stevenson D.M."/>
            <person name="Boyum J."/>
            <person name="Brumm P.I."/>
            <person name="Mead D."/>
        </authorList>
    </citation>
    <scope>NUCLEOTIDE SEQUENCE [LARGE SCALE GENOMIC DNA]</scope>
    <source>
        <strain evidence="6">ATCC 19169 / S85</strain>
        <strain evidence="3">S85</strain>
    </source>
</reference>
<dbReference type="RefSeq" id="WP_014546148.1">
    <property type="nucleotide sequence ID" value="NC_013410.1"/>
</dbReference>
<reference evidence="4" key="3">
    <citation type="submission" date="2010-08" db="EMBL/GenBank/DDBJ databases">
        <authorList>
            <person name="Durkin A.S."/>
            <person name="Nelson K.E."/>
            <person name="Morrison M."/>
            <person name="Forsberg C.W."/>
            <person name="Wilson D.B."/>
            <person name="Russell J.B."/>
            <person name="Cann I.K.O."/>
            <person name="Mackie R.I."/>
            <person name="White B.A."/>
        </authorList>
    </citation>
    <scope>NUCLEOTIDE SEQUENCE</scope>
    <source>
        <strain evidence="4">S85</strain>
    </source>
</reference>
<dbReference type="KEGG" id="fsc:FSU_1932"/>
<feature type="chain" id="PRO_5003002381" evidence="2">
    <location>
        <begin position="18"/>
        <end position="358"/>
    </location>
</feature>
<dbReference type="Proteomes" id="UP000000517">
    <property type="component" value="Chromosome"/>
</dbReference>
<feature type="repeat" description="TPR" evidence="1">
    <location>
        <begin position="35"/>
        <end position="68"/>
    </location>
</feature>
<gene>
    <name evidence="3" type="ordered locus">Fisuc_1459</name>
    <name evidence="4" type="ordered locus">FSU_1932</name>
</gene>
<proteinExistence type="predicted"/>
<dbReference type="PROSITE" id="PS50005">
    <property type="entry name" value="TPR"/>
    <property type="match status" value="2"/>
</dbReference>
<dbReference type="HOGENOM" id="CLU_773269_0_0_0"/>
<name>C9RR70_FIBSS</name>
<keyword evidence="1" id="KW-0802">TPR repeat</keyword>
<dbReference type="Proteomes" id="UP000001497">
    <property type="component" value="Chromosome"/>
</dbReference>
<accession>C9RR70</accession>
<organism evidence="4 5">
    <name type="scientific">Fibrobacter succinogenes (strain ATCC 19169 / S85)</name>
    <dbReference type="NCBI Taxonomy" id="59374"/>
    <lineage>
        <taxon>Bacteria</taxon>
        <taxon>Pseudomonadati</taxon>
        <taxon>Fibrobacterota</taxon>
        <taxon>Fibrobacteria</taxon>
        <taxon>Fibrobacterales</taxon>
        <taxon>Fibrobacteraceae</taxon>
        <taxon>Fibrobacter</taxon>
    </lineage>
</organism>
<dbReference type="Gene3D" id="1.25.40.10">
    <property type="entry name" value="Tetratricopeptide repeat domain"/>
    <property type="match status" value="2"/>
</dbReference>
<evidence type="ECO:0000313" key="5">
    <source>
        <dbReference type="Proteomes" id="UP000000517"/>
    </source>
</evidence>
<feature type="repeat" description="TPR" evidence="1">
    <location>
        <begin position="105"/>
        <end position="138"/>
    </location>
</feature>
<keyword evidence="2" id="KW-0732">Signal</keyword>
<evidence type="ECO:0000313" key="6">
    <source>
        <dbReference type="Proteomes" id="UP000001497"/>
    </source>
</evidence>
<sequence length="358" mass="41073">MKKSIALILALVATLFAAPNATSKASSKASKAEAVKKLVDQGVQFHEQGQYDEALAKYKEAEKKDPKNALVKYEMAFTYHAKRDLDKSLSYAKAATKLKAEGIEENLYSLLGTVYDDKGMPDSALAVYREAFAKLPNSFNIPYNASITYMRMNNADSAYAWIKRSINNSRVHEGSHYYMGFLASQMGKWPQFYAYTMYSTFISKKAEIIRDNLSRLYGRTKSFVLVKDKKVEMNTPKIKQADSDSTVNNEFLLAIQTILITDTLGKRKLYDQDSTSAQQMEFLIHILEKAIKLVAFTDEINDPIQRFYQGLIRESLVEAFIYSLCEPIDRPTFAQWLIKNRTEQARLYQWFNKEWLML</sequence>
<evidence type="ECO:0000256" key="2">
    <source>
        <dbReference type="SAM" id="SignalP"/>
    </source>
</evidence>
<dbReference type="STRING" id="59374.FSU_1932"/>
<dbReference type="EMBL" id="CP002158">
    <property type="protein sequence ID" value="ADL25978.1"/>
    <property type="molecule type" value="Genomic_DNA"/>
</dbReference>
<dbReference type="SUPFAM" id="SSF48452">
    <property type="entry name" value="TPR-like"/>
    <property type="match status" value="1"/>
</dbReference>
<dbReference type="InterPro" id="IPR011990">
    <property type="entry name" value="TPR-like_helical_dom_sf"/>
</dbReference>
<protein>
    <submittedName>
        <fullName evidence="3">Tetratricopeptide TPR_2 repeat protein</fullName>
    </submittedName>
    <submittedName>
        <fullName evidence="4">Tetratricopeptide repeat protein</fullName>
    </submittedName>
</protein>
<dbReference type="Pfam" id="PF13414">
    <property type="entry name" value="TPR_11"/>
    <property type="match status" value="1"/>
</dbReference>
<dbReference type="SMART" id="SM00028">
    <property type="entry name" value="TPR"/>
    <property type="match status" value="3"/>
</dbReference>
<dbReference type="eggNOG" id="COG0457">
    <property type="taxonomic scope" value="Bacteria"/>
</dbReference>
<evidence type="ECO:0000256" key="1">
    <source>
        <dbReference type="PROSITE-ProRule" id="PRU00339"/>
    </source>
</evidence>
<reference evidence="5" key="2">
    <citation type="submission" date="2010-08" db="EMBL/GenBank/DDBJ databases">
        <title>Complete sequence of Fibrobacter succinogenes subsp. succinogenes S85.</title>
        <authorList>
            <person name="Durkin A.S."/>
            <person name="Nelson K.E."/>
            <person name="Morrison M."/>
            <person name="Forsberg C.W."/>
            <person name="Wilson D.B."/>
            <person name="Russell J.B."/>
            <person name="Cann I.K.O."/>
            <person name="Mackie R.I."/>
            <person name="White B.A."/>
        </authorList>
    </citation>
    <scope>NUCLEOTIDE SEQUENCE [LARGE SCALE GENOMIC DNA]</scope>
    <source>
        <strain evidence="5">ATCC 19169 / S85</strain>
    </source>
</reference>
<evidence type="ECO:0000313" key="4">
    <source>
        <dbReference type="EMBL" id="ADL25978.1"/>
    </source>
</evidence>
<dbReference type="InterPro" id="IPR019734">
    <property type="entry name" value="TPR_rpt"/>
</dbReference>